<keyword evidence="2" id="KW-1185">Reference proteome</keyword>
<feature type="non-terminal residue" evidence="1">
    <location>
        <position position="158"/>
    </location>
</feature>
<name>A0ABD2NV59_9CUCU</name>
<protein>
    <submittedName>
        <fullName evidence="1">Uncharacterized protein</fullName>
    </submittedName>
</protein>
<evidence type="ECO:0000313" key="1">
    <source>
        <dbReference type="EMBL" id="KAL3282422.1"/>
    </source>
</evidence>
<organism evidence="1 2">
    <name type="scientific">Cryptolaemus montrouzieri</name>
    <dbReference type="NCBI Taxonomy" id="559131"/>
    <lineage>
        <taxon>Eukaryota</taxon>
        <taxon>Metazoa</taxon>
        <taxon>Ecdysozoa</taxon>
        <taxon>Arthropoda</taxon>
        <taxon>Hexapoda</taxon>
        <taxon>Insecta</taxon>
        <taxon>Pterygota</taxon>
        <taxon>Neoptera</taxon>
        <taxon>Endopterygota</taxon>
        <taxon>Coleoptera</taxon>
        <taxon>Polyphaga</taxon>
        <taxon>Cucujiformia</taxon>
        <taxon>Coccinelloidea</taxon>
        <taxon>Coccinellidae</taxon>
        <taxon>Scymninae</taxon>
        <taxon>Scymnini</taxon>
        <taxon>Cryptolaemus</taxon>
    </lineage>
</organism>
<comment type="caution">
    <text evidence="1">The sequence shown here is derived from an EMBL/GenBank/DDBJ whole genome shotgun (WGS) entry which is preliminary data.</text>
</comment>
<dbReference type="EMBL" id="JABFTP020000144">
    <property type="protein sequence ID" value="KAL3282422.1"/>
    <property type="molecule type" value="Genomic_DNA"/>
</dbReference>
<evidence type="ECO:0000313" key="2">
    <source>
        <dbReference type="Proteomes" id="UP001516400"/>
    </source>
</evidence>
<reference evidence="1 2" key="1">
    <citation type="journal article" date="2021" name="BMC Biol.">
        <title>Horizontally acquired antibacterial genes associated with adaptive radiation of ladybird beetles.</title>
        <authorList>
            <person name="Li H.S."/>
            <person name="Tang X.F."/>
            <person name="Huang Y.H."/>
            <person name="Xu Z.Y."/>
            <person name="Chen M.L."/>
            <person name="Du X.Y."/>
            <person name="Qiu B.Y."/>
            <person name="Chen P.T."/>
            <person name="Zhang W."/>
            <person name="Slipinski A."/>
            <person name="Escalona H.E."/>
            <person name="Waterhouse R.M."/>
            <person name="Zwick A."/>
            <person name="Pang H."/>
        </authorList>
    </citation>
    <scope>NUCLEOTIDE SEQUENCE [LARGE SCALE GENOMIC DNA]</scope>
    <source>
        <strain evidence="1">SYSU2018</strain>
    </source>
</reference>
<dbReference type="AlphaFoldDB" id="A0ABD2NV59"/>
<dbReference type="Proteomes" id="UP001516400">
    <property type="component" value="Unassembled WGS sequence"/>
</dbReference>
<sequence length="158" mass="17576">MLRSKLTVVGIKFIQGAADADRTILTTAVEIAEDRNKIVVVVSEDTDVLVLVTALTSSTFEIFFLKPAQPNKAEENNPDLAQEAQHFKEAGLSVEKLVEHGSQLLSAMYGASFKFRKPNILVKFRPSSIQLAETYRYKMYLMAVTKNKKVSIAKILPT</sequence>
<accession>A0ABD2NV59</accession>
<proteinExistence type="predicted"/>
<gene>
    <name evidence="1" type="ORF">HHI36_005607</name>
</gene>